<sequence length="497" mass="56993">MNAANFVPTDEVQTYEEFVKIRDNCRKQSLHDQISYLRRAVTEADKIGQLEFDVDVDMSDAAIEKSEQDVEKAMRALRLVYNSICDDAKKEILNIKVSSLNLRKYINRECSSIGDFYSMEAFEYLIGDDDLGFPDLMEFMYTELEKYINVNNMHNTISLPTGEMTKEWMLAYRSDTKNVDKLPFDNLSFDKLLIGVMRQFIIAKENYFNHLYGVEENRAKLELEKVSNLISDAMFENVQDNINDGDNTSDVEDDEDGSSISGESIEMMQEEPLENNHIEEHIGYEAVEQPMGNMAVKESIENEASENFMKKIAVEESMNVDHSHKNVVHNVINEVQSKPNSEIPLIVISDDSDDEIEFLGQYFNMLSAAMSPRRSSATDLHAHQKDSVSRTKFSFVRSEEGVVAKPNGEWFVHHDSNDEPCDEQNIQVEQLLLDSDDDSVLSKNKENEEALQLRRQEELICQMSKERDQMVHKAFIFVAAIVCIMPLGYGFTKKMAN</sequence>
<protein>
    <submittedName>
        <fullName evidence="2">t-SNARE coiled-coil homology domain-containing protein</fullName>
    </submittedName>
</protein>
<reference evidence="2" key="1">
    <citation type="submission" date="2016-11" db="UniProtKB">
        <authorList>
            <consortium name="WormBaseParasite"/>
        </authorList>
    </citation>
    <scope>IDENTIFICATION</scope>
    <source>
        <strain evidence="2">KR3021</strain>
    </source>
</reference>
<dbReference type="WBParaSite" id="RSKR_0000913100.1">
    <property type="protein sequence ID" value="RSKR_0000913100.1"/>
    <property type="gene ID" value="RSKR_0000913100"/>
</dbReference>
<evidence type="ECO:0000313" key="2">
    <source>
        <dbReference type="WBParaSite" id="RSKR_0000913100.1"/>
    </source>
</evidence>
<proteinExistence type="predicted"/>
<name>A0AC35UBP3_9BILA</name>
<evidence type="ECO:0000313" key="1">
    <source>
        <dbReference type="Proteomes" id="UP000095286"/>
    </source>
</evidence>
<dbReference type="Proteomes" id="UP000095286">
    <property type="component" value="Unplaced"/>
</dbReference>
<accession>A0AC35UBP3</accession>
<organism evidence="1 2">
    <name type="scientific">Rhabditophanes sp. KR3021</name>
    <dbReference type="NCBI Taxonomy" id="114890"/>
    <lineage>
        <taxon>Eukaryota</taxon>
        <taxon>Metazoa</taxon>
        <taxon>Ecdysozoa</taxon>
        <taxon>Nematoda</taxon>
        <taxon>Chromadorea</taxon>
        <taxon>Rhabditida</taxon>
        <taxon>Tylenchina</taxon>
        <taxon>Panagrolaimomorpha</taxon>
        <taxon>Strongyloidoidea</taxon>
        <taxon>Alloionematidae</taxon>
        <taxon>Rhabditophanes</taxon>
    </lineage>
</organism>